<dbReference type="RefSeq" id="XP_007399511.1">
    <property type="nucleotide sequence ID" value="XM_007399449.1"/>
</dbReference>
<dbReference type="OrthoDB" id="3140657at2759"/>
<keyword evidence="3" id="KW-1185">Reference proteome</keyword>
<dbReference type="PROSITE" id="PS50181">
    <property type="entry name" value="FBOX"/>
    <property type="match status" value="1"/>
</dbReference>
<dbReference type="InParanoid" id="K5VYL5"/>
<dbReference type="KEGG" id="pco:PHACADRAFT_262004"/>
<protein>
    <recommendedName>
        <fullName evidence="1">F-box domain-containing protein</fullName>
    </recommendedName>
</protein>
<dbReference type="GeneID" id="18918157"/>
<dbReference type="AlphaFoldDB" id="K5VYL5"/>
<gene>
    <name evidence="2" type="ORF">PHACADRAFT_262004</name>
</gene>
<organism evidence="2 3">
    <name type="scientific">Phanerochaete carnosa (strain HHB-10118-sp)</name>
    <name type="common">White-rot fungus</name>
    <name type="synonym">Peniophora carnosa</name>
    <dbReference type="NCBI Taxonomy" id="650164"/>
    <lineage>
        <taxon>Eukaryota</taxon>
        <taxon>Fungi</taxon>
        <taxon>Dikarya</taxon>
        <taxon>Basidiomycota</taxon>
        <taxon>Agaricomycotina</taxon>
        <taxon>Agaricomycetes</taxon>
        <taxon>Polyporales</taxon>
        <taxon>Phanerochaetaceae</taxon>
        <taxon>Phanerochaete</taxon>
    </lineage>
</organism>
<name>K5VYL5_PHACS</name>
<evidence type="ECO:0000313" key="3">
    <source>
        <dbReference type="Proteomes" id="UP000008370"/>
    </source>
</evidence>
<dbReference type="EMBL" id="JH930476">
    <property type="protein sequence ID" value="EKM51704.1"/>
    <property type="molecule type" value="Genomic_DNA"/>
</dbReference>
<accession>K5VYL5</accession>
<dbReference type="InterPro" id="IPR001810">
    <property type="entry name" value="F-box_dom"/>
</dbReference>
<dbReference type="Proteomes" id="UP000008370">
    <property type="component" value="Unassembled WGS sequence"/>
</dbReference>
<sequence>MLNLPDLPNELLHQIAEHLHPPDWHDLEGRNTMHGLQSFSLICRRSRDVGQAHVFRDIVFSFRCAIEDERWLAEDGTTLPEWDHRGENEPGSPYRTLAIFCTFMREYPSLGQAIRRLKLIAYPRGPLITNHDSGPRPSNLGDDSSTEALLLHQLIALTPLLEELELKDMLITSTTEYWETLSGPLPALRRLDIDYLKRTDSQGHVGDILGCFSTIGNVRVRNLPRLHEWPDDIAPPNMRIASFTCLDEGSEVEVLLDYVYDSPSVETLRELYTGFSPSAFPVYDELLSLVRPNLECIGITVSQPGVLRADYDPPPNLSPYTKLRRLLLKCMMYHDMAPINNAEWDRLITVLSSCQTCDHLASVDILVWCPRGNISWLQSLNTSARRRMEDVLLKLVEVTSLRATRFMLCCRQPLSASAEGLLRHALPRLAEKGILRVAYSARPDIPAEIT</sequence>
<feature type="domain" description="F-box" evidence="1">
    <location>
        <begin position="1"/>
        <end position="58"/>
    </location>
</feature>
<dbReference type="HOGENOM" id="CLU_608460_0_0_1"/>
<evidence type="ECO:0000313" key="2">
    <source>
        <dbReference type="EMBL" id="EKM51704.1"/>
    </source>
</evidence>
<proteinExistence type="predicted"/>
<evidence type="ECO:0000259" key="1">
    <source>
        <dbReference type="PROSITE" id="PS50181"/>
    </source>
</evidence>
<reference evidence="2 3" key="1">
    <citation type="journal article" date="2012" name="BMC Genomics">
        <title>Comparative genomics of the white-rot fungi, Phanerochaete carnosa and P. chrysosporium, to elucidate the genetic basis of the distinct wood types they colonize.</title>
        <authorList>
            <person name="Suzuki H."/>
            <person name="MacDonald J."/>
            <person name="Syed K."/>
            <person name="Salamov A."/>
            <person name="Hori C."/>
            <person name="Aerts A."/>
            <person name="Henrissat B."/>
            <person name="Wiebenga A."/>
            <person name="vanKuyk P.A."/>
            <person name="Barry K."/>
            <person name="Lindquist E."/>
            <person name="LaButti K."/>
            <person name="Lapidus A."/>
            <person name="Lucas S."/>
            <person name="Coutinho P."/>
            <person name="Gong Y."/>
            <person name="Samejima M."/>
            <person name="Mahadevan R."/>
            <person name="Abou-Zaid M."/>
            <person name="de Vries R.P."/>
            <person name="Igarashi K."/>
            <person name="Yadav J.S."/>
            <person name="Grigoriev I.V."/>
            <person name="Master E.R."/>
        </authorList>
    </citation>
    <scope>NUCLEOTIDE SEQUENCE [LARGE SCALE GENOMIC DNA]</scope>
    <source>
        <strain evidence="2 3">HHB-10118-sp</strain>
    </source>
</reference>